<sequence length="702" mass="76359">MSRATRLRHFSTGSASFVVTFPVDDLELATSWNQTASSGTSARSRSTVSWPARRSAITAFPALIPRPTLVRDAVAARVGEEGPAYMFYTGCTIVGTPVSPVADELAPAAAMRAPTEDKKQVLDGLTKRYRDLDAARTAAAATGSLVAVVKAVCEARSERIVTEQELARLDPVKNDLINFARDPFSALPPSYATYVATVPVDKLDEAPAGEPDGLTWYERQITFGGFAELLARLDDAIATFPALIPRLTPVRGAVAARVGEQGPVYMFNSGCTIAGTPVSRATKGPGSAQQLITSLFDLWQVKADVYRVALEPVEIGTFEYRGERQLQLVEHCLISTRFPHNLNSAPGGFAHDYRVDLHPPCPLSESLREPAPAAKFEAVRRHLEGMYAAYASRRPTATTIDPDALAHQVDAATPRFLARGRPLVVAIGKDATREEYNGANPDIGYRQRLSGPGSQATNAALLQQHNVDAAMATLDQKLAILPPFVDLFTDPDFHFWLWSLIFLRRYFSVIGWPSVVWAVSGKVAAAFLDGDLAAVAEIENGQAFNDCREHVPAAPAETAPKKAVKMVDSAGHAVICDLGHGHLAIVLVNYDRGVLKYDPQPADNRRLGAYKRALCGTAIRPPSAPSTSFTTLGRLPFPLICVQSGESCVRGETTQHPIARWIHQVNRGYDPGLRVSRRYQQFHHQRRTARLILKANNNKGTS</sequence>
<dbReference type="InParanoid" id="K1VL85"/>
<organism evidence="1 2">
    <name type="scientific">Trichosporon asahii var. asahii (strain CBS 8904)</name>
    <name type="common">Yeast</name>
    <dbReference type="NCBI Taxonomy" id="1220162"/>
    <lineage>
        <taxon>Eukaryota</taxon>
        <taxon>Fungi</taxon>
        <taxon>Dikarya</taxon>
        <taxon>Basidiomycota</taxon>
        <taxon>Agaricomycotina</taxon>
        <taxon>Tremellomycetes</taxon>
        <taxon>Trichosporonales</taxon>
        <taxon>Trichosporonaceae</taxon>
        <taxon>Trichosporon</taxon>
    </lineage>
</organism>
<dbReference type="STRING" id="1220162.K1VL85"/>
<dbReference type="EMBL" id="AMBO01000351">
    <property type="protein sequence ID" value="EKD00042.1"/>
    <property type="molecule type" value="Genomic_DNA"/>
</dbReference>
<protein>
    <submittedName>
        <fullName evidence="1">Uncharacterized protein</fullName>
    </submittedName>
</protein>
<dbReference type="Proteomes" id="UP000006757">
    <property type="component" value="Unassembled WGS sequence"/>
</dbReference>
<reference evidence="1 2" key="1">
    <citation type="journal article" date="2012" name="Eukaryot. Cell">
        <title>Genome sequence of the Trichosporon asahii environmental strain CBS 8904.</title>
        <authorList>
            <person name="Yang R.Y."/>
            <person name="Li H.T."/>
            <person name="Zhu H."/>
            <person name="Zhou G.P."/>
            <person name="Wang M."/>
            <person name="Wang L."/>
        </authorList>
    </citation>
    <scope>NUCLEOTIDE SEQUENCE [LARGE SCALE GENOMIC DNA]</scope>
    <source>
        <strain evidence="1 2">CBS 8904</strain>
    </source>
</reference>
<keyword evidence="2" id="KW-1185">Reference proteome</keyword>
<accession>K1VL85</accession>
<dbReference type="HOGENOM" id="CLU_392863_0_0_1"/>
<name>K1VL85_TRIAC</name>
<gene>
    <name evidence="1" type="ORF">A1Q2_05634</name>
</gene>
<evidence type="ECO:0000313" key="2">
    <source>
        <dbReference type="Proteomes" id="UP000006757"/>
    </source>
</evidence>
<dbReference type="AlphaFoldDB" id="K1VL85"/>
<proteinExistence type="predicted"/>
<comment type="caution">
    <text evidence="1">The sequence shown here is derived from an EMBL/GenBank/DDBJ whole genome shotgun (WGS) entry which is preliminary data.</text>
</comment>
<evidence type="ECO:0000313" key="1">
    <source>
        <dbReference type="EMBL" id="EKD00042.1"/>
    </source>
</evidence>